<dbReference type="Proteomes" id="UP000244161">
    <property type="component" value="Unassembled WGS sequence"/>
</dbReference>
<sequence length="37" mass="4491">MQDHLTDYFVELPFFLDKLSLAYLPHIFFKNPNLCFL</sequence>
<comment type="caution">
    <text evidence="1">The sequence shown here is derived from an EMBL/GenBank/DDBJ whole genome shotgun (WGS) entry which is preliminary data.</text>
</comment>
<gene>
    <name evidence="1" type="ORF">C8U37_102134</name>
</gene>
<reference evidence="1 2" key="1">
    <citation type="submission" date="2018-04" db="EMBL/GenBank/DDBJ databases">
        <title>Genomic Encyclopedia of Archaeal and Bacterial Type Strains, Phase II (KMG-II): from individual species to whole genera.</title>
        <authorList>
            <person name="Goeker M."/>
        </authorList>
    </citation>
    <scope>NUCLEOTIDE SEQUENCE [LARGE SCALE GENOMIC DNA]</scope>
    <source>
        <strain evidence="1 2">DSM 18806</strain>
    </source>
</reference>
<proteinExistence type="predicted"/>
<dbReference type="EMBL" id="QAOM01000002">
    <property type="protein sequence ID" value="PTQ86031.1"/>
    <property type="molecule type" value="Genomic_DNA"/>
</dbReference>
<evidence type="ECO:0000313" key="2">
    <source>
        <dbReference type="Proteomes" id="UP000244161"/>
    </source>
</evidence>
<organism evidence="1 2">
    <name type="scientific">Trichococcus patagoniensis</name>
    <dbReference type="NCBI Taxonomy" id="382641"/>
    <lineage>
        <taxon>Bacteria</taxon>
        <taxon>Bacillati</taxon>
        <taxon>Bacillota</taxon>
        <taxon>Bacilli</taxon>
        <taxon>Lactobacillales</taxon>
        <taxon>Carnobacteriaceae</taxon>
        <taxon>Trichococcus</taxon>
    </lineage>
</organism>
<protein>
    <submittedName>
        <fullName evidence="1">Uncharacterized protein</fullName>
    </submittedName>
</protein>
<dbReference type="AlphaFoldDB" id="A0A2T5IQD3"/>
<accession>A0A2T5IQD3</accession>
<keyword evidence="2" id="KW-1185">Reference proteome</keyword>
<evidence type="ECO:0000313" key="1">
    <source>
        <dbReference type="EMBL" id="PTQ86031.1"/>
    </source>
</evidence>
<name>A0A2T5IQD3_9LACT</name>